<sequence>MNGFHDFLLQQNIFMQNSGILNVAQNMSNTGGSPINPLMNLFGSRDQMSDSMMMANPLNFPFLTNMLSNLPMPLNGVNHQSDLNQQLMQFALLSNIASNQHKNNLIFSGTNPTHDQPLNLSKGRGSNSPSADQESFDESFSNNNYLAPNKVADNENGHSNNRQSTVSSPSNHQFISLAGVKVLSHTNVSSGDCNTLNEITSPISSGKSSPGGHSSVSSNCPSLTLNNFDASHLNAQLANGDNGYSASSNFRPSQSKSPNHIKRPMNAFMVWARDERRKILKKCPDMHNSNISKILGSKWKAMSNGEKQPYYEEQSRLSKLHMELHPDYRYRPRPKRTCMVDGKKVRINEYKTIMKNKTTPTYPNGQIPPSDAWNNMATASNQFLSGRIKGPNSPTTPIQMSTFNAMTQNLSAAVAAAASSGSLQNYSSNLLSAVAFPDFNGTSLLGDLSNAQKQMMQTAE</sequence>
<proteinExistence type="predicted"/>
<accession>A0AC35U7K6</accession>
<name>A0AC35U7K6_9BILA</name>
<protein>
    <submittedName>
        <fullName evidence="2">HMG box domain-containing protein</fullName>
    </submittedName>
</protein>
<dbReference type="WBParaSite" id="RSKR_0000861000.1">
    <property type="protein sequence ID" value="RSKR_0000861000.1"/>
    <property type="gene ID" value="RSKR_0000861000"/>
</dbReference>
<reference evidence="2" key="1">
    <citation type="submission" date="2016-11" db="UniProtKB">
        <authorList>
            <consortium name="WormBaseParasite"/>
        </authorList>
    </citation>
    <scope>IDENTIFICATION</scope>
    <source>
        <strain evidence="2">KR3021</strain>
    </source>
</reference>
<organism evidence="1 2">
    <name type="scientific">Rhabditophanes sp. KR3021</name>
    <dbReference type="NCBI Taxonomy" id="114890"/>
    <lineage>
        <taxon>Eukaryota</taxon>
        <taxon>Metazoa</taxon>
        <taxon>Ecdysozoa</taxon>
        <taxon>Nematoda</taxon>
        <taxon>Chromadorea</taxon>
        <taxon>Rhabditida</taxon>
        <taxon>Tylenchina</taxon>
        <taxon>Panagrolaimomorpha</taxon>
        <taxon>Strongyloidoidea</taxon>
        <taxon>Alloionematidae</taxon>
        <taxon>Rhabditophanes</taxon>
    </lineage>
</organism>
<evidence type="ECO:0000313" key="1">
    <source>
        <dbReference type="Proteomes" id="UP000095286"/>
    </source>
</evidence>
<evidence type="ECO:0000313" key="2">
    <source>
        <dbReference type="WBParaSite" id="RSKR_0000861000.1"/>
    </source>
</evidence>
<dbReference type="Proteomes" id="UP000095286">
    <property type="component" value="Unplaced"/>
</dbReference>